<organism evidence="2 3">
    <name type="scientific">Cyclobacterium marinum (strain ATCC 25205 / DSM 745 / LMG 13164 / NCIMB 1802)</name>
    <name type="common">Flectobacillus marinus</name>
    <dbReference type="NCBI Taxonomy" id="880070"/>
    <lineage>
        <taxon>Bacteria</taxon>
        <taxon>Pseudomonadati</taxon>
        <taxon>Bacteroidota</taxon>
        <taxon>Cytophagia</taxon>
        <taxon>Cytophagales</taxon>
        <taxon>Cyclobacteriaceae</taxon>
        <taxon>Cyclobacterium</taxon>
    </lineage>
</organism>
<keyword evidence="3" id="KW-1185">Reference proteome</keyword>
<dbReference type="InterPro" id="IPR029018">
    <property type="entry name" value="Hex-like_dom2"/>
</dbReference>
<sequence length="807" mass="92078">MLLRHLLITTIFLVSGLSYGQNFNFSGAVIVPFGESERIPTYAKILKEELESRINSTFPIKQKEEAASPIILLTQYDAIQSLPKKWKKRLKDVEAMPGEGFKVVIDDTFSPPMAIIIGKDDRGLLFGIGHLLRKMDWSENHLLLNKGIEKTSSPKYPIRGHQLGYRPKTNAYDAFSVDRFDQYIRELALFGANSIEIMPPRTDDDFTSPHMTIPAIDMIGEQSRIADELDLDVWMWYPNMAEDYEDPKTRTIELTQRKDVFASIPRLDHLFVPGGDPGDLEPDVLFHWLEEVATVLHRFHPTAKIWVSPQVFRPTKAWFDQFFFHVNQKYDWFGGVVFGPWVKIPLPELRQLTDSSIPIRRYPDITHNLSSQYPIPEWDLAMAMTLGRESINPRPKDQKTIHNSLAHFANGSISYSEGTNDDVNKFIWTDQEWNPETKVLETLRDYSRFFFGPKWVDAATNGFLAQEENLRGRLLYNSSVSQALAQWQAMEEKADNKLMANFRFQMGLIRAYFDAYIQQKLLFETQQEQKAINVLQGSEKIGSLKSIEKATRILTEPASDPYLAQLKQRSLELADALYQSIGAQLTIESHGAASGRGNFIDNLEVPLNDSPWLLANLKAIQKVPEEKLREDKIKQLLNRTNPGPGGFYDNFGMGKSWNRVVKTKIWSQDPGGLYGPRESFGVGLKGQEWVHEIQAVGFGGTATPLAWMNQITTLYDTPLLIKYEELNPEKAYKIKIAYTGRFRSKMKLSTDDGHLIHDFIQTGAKPLYEFELSQSSYADGDLVLHWTCGEGERGVQVAEIWIIPKPD</sequence>
<keyword evidence="1" id="KW-0378">Hydrolase</keyword>
<dbReference type="OrthoDB" id="7167803at2"/>
<dbReference type="GO" id="GO:0005975">
    <property type="term" value="P:carbohydrate metabolic process"/>
    <property type="evidence" value="ECO:0007669"/>
    <property type="project" value="UniProtKB-ARBA"/>
</dbReference>
<dbReference type="HOGENOM" id="CLU_348115_0_0_10"/>
<gene>
    <name evidence="2" type="ordered locus">Cycma_2108</name>
</gene>
<accession>G0J2G3</accession>
<dbReference type="KEGG" id="cmr:Cycma_2108"/>
<evidence type="ECO:0008006" key="4">
    <source>
        <dbReference type="Google" id="ProtNLM"/>
    </source>
</evidence>
<dbReference type="AlphaFoldDB" id="G0J2G3"/>
<dbReference type="Gene3D" id="3.30.379.10">
    <property type="entry name" value="Chitobiase/beta-hexosaminidase domain 2-like"/>
    <property type="match status" value="1"/>
</dbReference>
<reference evidence="3" key="1">
    <citation type="submission" date="2011-07" db="EMBL/GenBank/DDBJ databases">
        <title>The complete genome of Cyclobacterium marinum DSM 745.</title>
        <authorList>
            <person name="Lucas S."/>
            <person name="Han J."/>
            <person name="Lapidus A."/>
            <person name="Bruce D."/>
            <person name="Goodwin L."/>
            <person name="Pitluck S."/>
            <person name="Peters L."/>
            <person name="Kyrpides N."/>
            <person name="Mavromatis K."/>
            <person name="Ivanova N."/>
            <person name="Ovchinnikova G."/>
            <person name="Chertkov O."/>
            <person name="Detter J.C."/>
            <person name="Tapia R."/>
            <person name="Han C."/>
            <person name="Land M."/>
            <person name="Hauser L."/>
            <person name="Markowitz V."/>
            <person name="Cheng J.-F."/>
            <person name="Hugenholtz P."/>
            <person name="Woyke T."/>
            <person name="Wu D."/>
            <person name="Tindall B."/>
            <person name="Schuetze A."/>
            <person name="Brambilla E."/>
            <person name="Klenk H.-P."/>
            <person name="Eisen J.A."/>
        </authorList>
    </citation>
    <scope>NUCLEOTIDE SEQUENCE [LARGE SCALE GENOMIC DNA]</scope>
    <source>
        <strain evidence="3">ATCC 25205 / DSM 745 / LMG 13164 / NCIMB 1802</strain>
    </source>
</reference>
<evidence type="ECO:0000313" key="2">
    <source>
        <dbReference type="EMBL" id="AEL25854.1"/>
    </source>
</evidence>
<name>G0J2G3_CYCMS</name>
<dbReference type="EMBL" id="CP002955">
    <property type="protein sequence ID" value="AEL25854.1"/>
    <property type="molecule type" value="Genomic_DNA"/>
</dbReference>
<dbReference type="SUPFAM" id="SSF55545">
    <property type="entry name" value="beta-N-acetylhexosaminidase-like domain"/>
    <property type="match status" value="1"/>
</dbReference>
<evidence type="ECO:0000313" key="3">
    <source>
        <dbReference type="Proteomes" id="UP000001635"/>
    </source>
</evidence>
<evidence type="ECO:0000256" key="1">
    <source>
        <dbReference type="ARBA" id="ARBA00022801"/>
    </source>
</evidence>
<proteinExistence type="predicted"/>
<dbReference type="eggNOG" id="COG3661">
    <property type="taxonomic scope" value="Bacteria"/>
</dbReference>
<protein>
    <recommendedName>
        <fullName evidence="4">Alpha glucuronidase N-terminal domain-containing protein</fullName>
    </recommendedName>
</protein>
<dbReference type="Proteomes" id="UP000001635">
    <property type="component" value="Chromosome"/>
</dbReference>
<dbReference type="GO" id="GO:0016787">
    <property type="term" value="F:hydrolase activity"/>
    <property type="evidence" value="ECO:0007669"/>
    <property type="project" value="UniProtKB-KW"/>
</dbReference>
<dbReference type="STRING" id="880070.Cycma_2108"/>